<reference evidence="6" key="1">
    <citation type="submission" date="2019-08" db="EMBL/GenBank/DDBJ databases">
        <authorList>
            <person name="Kucharzyk K."/>
            <person name="Murdoch R.W."/>
            <person name="Higgins S."/>
            <person name="Loffler F."/>
        </authorList>
    </citation>
    <scope>NUCLEOTIDE SEQUENCE</scope>
</reference>
<dbReference type="CDD" id="cd00038">
    <property type="entry name" value="CAP_ED"/>
    <property type="match status" value="1"/>
</dbReference>
<dbReference type="SUPFAM" id="SSF46785">
    <property type="entry name" value="Winged helix' DNA-binding domain"/>
    <property type="match status" value="1"/>
</dbReference>
<dbReference type="InterPro" id="IPR000595">
    <property type="entry name" value="cNMP-bd_dom"/>
</dbReference>
<dbReference type="SUPFAM" id="SSF51206">
    <property type="entry name" value="cAMP-binding domain-like"/>
    <property type="match status" value="1"/>
</dbReference>
<evidence type="ECO:0000259" key="4">
    <source>
        <dbReference type="PROSITE" id="PS50042"/>
    </source>
</evidence>
<dbReference type="Pfam" id="PF00027">
    <property type="entry name" value="cNMP_binding"/>
    <property type="match status" value="1"/>
</dbReference>
<comment type="caution">
    <text evidence="6">The sequence shown here is derived from an EMBL/GenBank/DDBJ whole genome shotgun (WGS) entry which is preliminary data.</text>
</comment>
<dbReference type="PANTHER" id="PTHR24567">
    <property type="entry name" value="CRP FAMILY TRANSCRIPTIONAL REGULATORY PROTEIN"/>
    <property type="match status" value="1"/>
</dbReference>
<sequence>MQCCHHSESHASCIEHVPIFSSLSREERMEIVEIASSRSFEKGETVYRAGDEGGTLFVLYTGRAKLFRLNASGKEQVLRLVEPGEFIGELSLFSSLPLTDNAQALEATTMCVLQGERLKGLMAKYPSIAFKVMDELSRRLEKAENRIEDISLSSVTKRIAGALLELSEGKQEFLLPMTKGDLASQLGMTQETLSRKLAALQEEGLIILKGHRKIIIKDKSELEEITLIE</sequence>
<dbReference type="Pfam" id="PF13545">
    <property type="entry name" value="HTH_Crp_2"/>
    <property type="match status" value="1"/>
</dbReference>
<dbReference type="Gene3D" id="1.10.10.10">
    <property type="entry name" value="Winged helix-like DNA-binding domain superfamily/Winged helix DNA-binding domain"/>
    <property type="match status" value="1"/>
</dbReference>
<dbReference type="PANTHER" id="PTHR24567:SF28">
    <property type="entry name" value="LISTERIOLYSIN REGULATORY PROTEIN"/>
    <property type="match status" value="1"/>
</dbReference>
<dbReference type="InterPro" id="IPR012318">
    <property type="entry name" value="HTH_CRP"/>
</dbReference>
<dbReference type="GO" id="GO:0005829">
    <property type="term" value="C:cytosol"/>
    <property type="evidence" value="ECO:0007669"/>
    <property type="project" value="TreeGrafter"/>
</dbReference>
<keyword evidence="1" id="KW-0805">Transcription regulation</keyword>
<evidence type="ECO:0000313" key="6">
    <source>
        <dbReference type="EMBL" id="MPM49746.1"/>
    </source>
</evidence>
<feature type="domain" description="HTH crp-type" evidence="5">
    <location>
        <begin position="153"/>
        <end position="220"/>
    </location>
</feature>
<evidence type="ECO:0000256" key="3">
    <source>
        <dbReference type="ARBA" id="ARBA00023163"/>
    </source>
</evidence>
<protein>
    <submittedName>
        <fullName evidence="6">Cyclic AMP receptor protein</fullName>
    </submittedName>
</protein>
<dbReference type="AlphaFoldDB" id="A0A645AA19"/>
<dbReference type="EMBL" id="VSSQ01012656">
    <property type="protein sequence ID" value="MPM49746.1"/>
    <property type="molecule type" value="Genomic_DNA"/>
</dbReference>
<dbReference type="InterPro" id="IPR036390">
    <property type="entry name" value="WH_DNA-bd_sf"/>
</dbReference>
<dbReference type="SMART" id="SM00419">
    <property type="entry name" value="HTH_CRP"/>
    <property type="match status" value="1"/>
</dbReference>
<dbReference type="CDD" id="cd00092">
    <property type="entry name" value="HTH_CRP"/>
    <property type="match status" value="1"/>
</dbReference>
<name>A0A645AA19_9ZZZZ</name>
<proteinExistence type="predicted"/>
<organism evidence="6">
    <name type="scientific">bioreactor metagenome</name>
    <dbReference type="NCBI Taxonomy" id="1076179"/>
    <lineage>
        <taxon>unclassified sequences</taxon>
        <taxon>metagenomes</taxon>
        <taxon>ecological metagenomes</taxon>
    </lineage>
</organism>
<accession>A0A645AA19</accession>
<dbReference type="InterPro" id="IPR036388">
    <property type="entry name" value="WH-like_DNA-bd_sf"/>
</dbReference>
<keyword evidence="3" id="KW-0804">Transcription</keyword>
<dbReference type="GO" id="GO:0003677">
    <property type="term" value="F:DNA binding"/>
    <property type="evidence" value="ECO:0007669"/>
    <property type="project" value="UniProtKB-KW"/>
</dbReference>
<evidence type="ECO:0000256" key="2">
    <source>
        <dbReference type="ARBA" id="ARBA00023125"/>
    </source>
</evidence>
<dbReference type="Gene3D" id="2.60.120.10">
    <property type="entry name" value="Jelly Rolls"/>
    <property type="match status" value="1"/>
</dbReference>
<dbReference type="InterPro" id="IPR050397">
    <property type="entry name" value="Env_Response_Regulators"/>
</dbReference>
<feature type="domain" description="Cyclic nucleotide-binding" evidence="4">
    <location>
        <begin position="19"/>
        <end position="139"/>
    </location>
</feature>
<evidence type="ECO:0000259" key="5">
    <source>
        <dbReference type="PROSITE" id="PS51063"/>
    </source>
</evidence>
<dbReference type="GO" id="GO:0003700">
    <property type="term" value="F:DNA-binding transcription factor activity"/>
    <property type="evidence" value="ECO:0007669"/>
    <property type="project" value="TreeGrafter"/>
</dbReference>
<dbReference type="InterPro" id="IPR014710">
    <property type="entry name" value="RmlC-like_jellyroll"/>
</dbReference>
<dbReference type="PRINTS" id="PR00034">
    <property type="entry name" value="HTHCRP"/>
</dbReference>
<dbReference type="InterPro" id="IPR018490">
    <property type="entry name" value="cNMP-bd_dom_sf"/>
</dbReference>
<evidence type="ECO:0000256" key="1">
    <source>
        <dbReference type="ARBA" id="ARBA00023015"/>
    </source>
</evidence>
<gene>
    <name evidence="6" type="ORF">SDC9_96477</name>
</gene>
<dbReference type="PROSITE" id="PS51063">
    <property type="entry name" value="HTH_CRP_2"/>
    <property type="match status" value="1"/>
</dbReference>
<keyword evidence="2" id="KW-0238">DNA-binding</keyword>
<dbReference type="PROSITE" id="PS50042">
    <property type="entry name" value="CNMP_BINDING_3"/>
    <property type="match status" value="1"/>
</dbReference>
<keyword evidence="6" id="KW-0675">Receptor</keyword>
<dbReference type="SMART" id="SM00100">
    <property type="entry name" value="cNMP"/>
    <property type="match status" value="1"/>
</dbReference>